<dbReference type="SUPFAM" id="SSF52540">
    <property type="entry name" value="P-loop containing nucleoside triphosphate hydrolases"/>
    <property type="match status" value="1"/>
</dbReference>
<dbReference type="InterPro" id="IPR051120">
    <property type="entry name" value="ABC_AA/LPS_Transport"/>
</dbReference>
<dbReference type="PANTHER" id="PTHR45772:SF7">
    <property type="entry name" value="AMINO ACID ABC TRANSPORTER ATP-BINDING PROTEIN"/>
    <property type="match status" value="1"/>
</dbReference>
<accession>A0A7H0GL17</accession>
<dbReference type="GO" id="GO:0005304">
    <property type="term" value="F:L-valine transmembrane transporter activity"/>
    <property type="evidence" value="ECO:0007669"/>
    <property type="project" value="TreeGrafter"/>
</dbReference>
<dbReference type="EMBL" id="CP060783">
    <property type="protein sequence ID" value="QNP48983.1"/>
    <property type="molecule type" value="Genomic_DNA"/>
</dbReference>
<dbReference type="GO" id="GO:1903805">
    <property type="term" value="P:L-valine import across plasma membrane"/>
    <property type="evidence" value="ECO:0007669"/>
    <property type="project" value="TreeGrafter"/>
</dbReference>
<dbReference type="PROSITE" id="PS50893">
    <property type="entry name" value="ABC_TRANSPORTER_2"/>
    <property type="match status" value="1"/>
</dbReference>
<dbReference type="Gene3D" id="3.40.50.300">
    <property type="entry name" value="P-loop containing nucleotide triphosphate hydrolases"/>
    <property type="match status" value="1"/>
</dbReference>
<proteinExistence type="predicted"/>
<keyword evidence="2" id="KW-0547">Nucleotide-binding</keyword>
<dbReference type="PANTHER" id="PTHR45772">
    <property type="entry name" value="CONSERVED COMPONENT OF ABC TRANSPORTER FOR NATURAL AMINO ACIDS-RELATED"/>
    <property type="match status" value="1"/>
</dbReference>
<evidence type="ECO:0000259" key="4">
    <source>
        <dbReference type="PROSITE" id="PS50893"/>
    </source>
</evidence>
<dbReference type="AlphaFoldDB" id="A0A7H0GL17"/>
<keyword evidence="3 5" id="KW-0067">ATP-binding</keyword>
<evidence type="ECO:0000313" key="6">
    <source>
        <dbReference type="Proteomes" id="UP000516028"/>
    </source>
</evidence>
<sequence length="208" mass="22406">MSTPVLLRTRNLSRSFGGLHAVSALDLEVHAGEIVCLIGPNGAGKSTTFNMIAGALAPSDGEILFDDVPMNHLATHEVARRGIARTFQHNHPFAGMSIIENVMVGMHARLQRPLWKTLTQVRQHVGEEQGARDRALELLEFVGLAHCRDLDVNTLSFGQGGFWKSRAVSHPGPGWCCSTNPPPGSRIPNARISRTSCAALPGKVSPCC</sequence>
<feature type="domain" description="ABC transporter" evidence="4">
    <location>
        <begin position="7"/>
        <end position="204"/>
    </location>
</feature>
<dbReference type="InterPro" id="IPR027417">
    <property type="entry name" value="P-loop_NTPase"/>
</dbReference>
<dbReference type="GO" id="GO:0005886">
    <property type="term" value="C:plasma membrane"/>
    <property type="evidence" value="ECO:0007669"/>
    <property type="project" value="TreeGrafter"/>
</dbReference>
<name>A0A7H0GL17_9BURK</name>
<organism evidence="5 6">
    <name type="scientific">Diaphorobacter aerolatus</name>
    <dbReference type="NCBI Taxonomy" id="1288495"/>
    <lineage>
        <taxon>Bacteria</taxon>
        <taxon>Pseudomonadati</taxon>
        <taxon>Pseudomonadota</taxon>
        <taxon>Betaproteobacteria</taxon>
        <taxon>Burkholderiales</taxon>
        <taxon>Comamonadaceae</taxon>
        <taxon>Diaphorobacter</taxon>
    </lineage>
</organism>
<dbReference type="Proteomes" id="UP000516028">
    <property type="component" value="Chromosome"/>
</dbReference>
<dbReference type="GO" id="GO:0015808">
    <property type="term" value="P:L-alanine transport"/>
    <property type="evidence" value="ECO:0007669"/>
    <property type="project" value="TreeGrafter"/>
</dbReference>
<evidence type="ECO:0000313" key="5">
    <source>
        <dbReference type="EMBL" id="QNP48983.1"/>
    </source>
</evidence>
<keyword evidence="1" id="KW-0813">Transport</keyword>
<dbReference type="RefSeq" id="WP_187724575.1">
    <property type="nucleotide sequence ID" value="NZ_CP060783.1"/>
</dbReference>
<dbReference type="GO" id="GO:0005524">
    <property type="term" value="F:ATP binding"/>
    <property type="evidence" value="ECO:0007669"/>
    <property type="project" value="UniProtKB-KW"/>
</dbReference>
<gene>
    <name evidence="5" type="ORF">H9K75_02060</name>
</gene>
<dbReference type="GO" id="GO:0042941">
    <property type="term" value="P:D-alanine transmembrane transport"/>
    <property type="evidence" value="ECO:0007669"/>
    <property type="project" value="TreeGrafter"/>
</dbReference>
<evidence type="ECO:0000256" key="1">
    <source>
        <dbReference type="ARBA" id="ARBA00022448"/>
    </source>
</evidence>
<dbReference type="Pfam" id="PF00005">
    <property type="entry name" value="ABC_tran"/>
    <property type="match status" value="1"/>
</dbReference>
<reference evidence="5 6" key="1">
    <citation type="submission" date="2020-08" db="EMBL/GenBank/DDBJ databases">
        <title>Genome sequence of Diaphorobacter aerolatus KACC 16536T.</title>
        <authorList>
            <person name="Hyun D.-W."/>
            <person name="Bae J.-W."/>
        </authorList>
    </citation>
    <scope>NUCLEOTIDE SEQUENCE [LARGE SCALE GENOMIC DNA]</scope>
    <source>
        <strain evidence="5 6">KACC 16536</strain>
    </source>
</reference>
<dbReference type="InterPro" id="IPR003439">
    <property type="entry name" value="ABC_transporter-like_ATP-bd"/>
</dbReference>
<dbReference type="KEGG" id="daer:H9K75_02060"/>
<evidence type="ECO:0000256" key="2">
    <source>
        <dbReference type="ARBA" id="ARBA00022741"/>
    </source>
</evidence>
<dbReference type="GO" id="GO:0015188">
    <property type="term" value="F:L-isoleucine transmembrane transporter activity"/>
    <property type="evidence" value="ECO:0007669"/>
    <property type="project" value="TreeGrafter"/>
</dbReference>
<evidence type="ECO:0000256" key="3">
    <source>
        <dbReference type="ARBA" id="ARBA00022840"/>
    </source>
</evidence>
<dbReference type="GO" id="GO:1903806">
    <property type="term" value="P:L-isoleucine import across plasma membrane"/>
    <property type="evidence" value="ECO:0007669"/>
    <property type="project" value="TreeGrafter"/>
</dbReference>
<dbReference type="GO" id="GO:0016887">
    <property type="term" value="F:ATP hydrolysis activity"/>
    <property type="evidence" value="ECO:0007669"/>
    <property type="project" value="InterPro"/>
</dbReference>
<keyword evidence="6" id="KW-1185">Reference proteome</keyword>
<protein>
    <submittedName>
        <fullName evidence="5">ATP-binding cassette domain-containing protein</fullName>
    </submittedName>
</protein>
<dbReference type="GO" id="GO:0015192">
    <property type="term" value="F:L-phenylalanine transmembrane transporter activity"/>
    <property type="evidence" value="ECO:0007669"/>
    <property type="project" value="TreeGrafter"/>
</dbReference>